<feature type="compositionally biased region" description="Low complexity" evidence="10">
    <location>
        <begin position="79"/>
        <end position="89"/>
    </location>
</feature>
<dbReference type="GO" id="GO:0008270">
    <property type="term" value="F:zinc ion binding"/>
    <property type="evidence" value="ECO:0007669"/>
    <property type="project" value="UniProtKB-KW"/>
</dbReference>
<proteinExistence type="predicted"/>
<organism evidence="12 13">
    <name type="scientific">Euphydryas editha</name>
    <name type="common">Edith's checkerspot</name>
    <dbReference type="NCBI Taxonomy" id="104508"/>
    <lineage>
        <taxon>Eukaryota</taxon>
        <taxon>Metazoa</taxon>
        <taxon>Ecdysozoa</taxon>
        <taxon>Arthropoda</taxon>
        <taxon>Hexapoda</taxon>
        <taxon>Insecta</taxon>
        <taxon>Pterygota</taxon>
        <taxon>Neoptera</taxon>
        <taxon>Endopterygota</taxon>
        <taxon>Lepidoptera</taxon>
        <taxon>Glossata</taxon>
        <taxon>Ditrysia</taxon>
        <taxon>Papilionoidea</taxon>
        <taxon>Nymphalidae</taxon>
        <taxon>Nymphalinae</taxon>
        <taxon>Euphydryas</taxon>
    </lineage>
</organism>
<keyword evidence="2" id="KW-0479">Metal-binding</keyword>
<dbReference type="Pfam" id="PF05699">
    <property type="entry name" value="Dimer_Tnp_hAT"/>
    <property type="match status" value="1"/>
</dbReference>
<sequence length="557" mass="62892">MSRCNSSALWEFFQKLDNEKKAKCNSCELNSFKTSIANLKTHLKRKHLNAYITICNTQSRNSEQSCEQEHPAGDVKPQASSSSDAASASTPAVTNSFTKKEEINDIEYISLTTDLWTSRVNNAYIAITGHYLTKDLVLKTFLLKCAEFPDTDSSANIEDALLETTNEWNVTNKINFIISDNAANIKKAISNIGWKHYGCFGHTLNLIVQDALHLVDASLDKVKTIVRYFKSSPAALEKLLKAQVHEKPDVTPKRLVQEVPTRWNSTLAMLQRFVEIEDQICATVAILKKDLPILTTEEWTMFHELCKVLKPFDEATKAMSGEDYMTASTIIVMTRCLKESCDQLLQEGFSVITNNIILALRTGVDKRLEGVEKSGTFSICTILDPRYKMNVFSDTNEAAKAKKTLEEKLAAIIRLRHEETQPQPSTSVSASIPVRDKFSPFTILSNIVGTQQVKGTPLSRAIKEVDSYLKDDILPMFNDNGKFNCPLQWWRLNRHIYPNLAILLRKHGNIMATSVPCERIFSKTGLTINNRRTQLKTNKVAQLTYLNVNLDPKRFKI</sequence>
<comment type="subcellular location">
    <subcellularLocation>
        <location evidence="1">Nucleus</location>
    </subcellularLocation>
</comment>
<keyword evidence="5" id="KW-0805">Transcription regulation</keyword>
<reference evidence="12" key="1">
    <citation type="submission" date="2022-03" db="EMBL/GenBank/DDBJ databases">
        <authorList>
            <person name="Tunstrom K."/>
        </authorList>
    </citation>
    <scope>NUCLEOTIDE SEQUENCE</scope>
</reference>
<dbReference type="SUPFAM" id="SSF53098">
    <property type="entry name" value="Ribonuclease H-like"/>
    <property type="match status" value="1"/>
</dbReference>
<evidence type="ECO:0000313" key="13">
    <source>
        <dbReference type="Proteomes" id="UP001153954"/>
    </source>
</evidence>
<evidence type="ECO:0000259" key="11">
    <source>
        <dbReference type="PROSITE" id="PS50808"/>
    </source>
</evidence>
<dbReference type="InterPro" id="IPR052035">
    <property type="entry name" value="ZnF_BED_domain_contain"/>
</dbReference>
<dbReference type="Proteomes" id="UP001153954">
    <property type="component" value="Unassembled WGS sequence"/>
</dbReference>
<evidence type="ECO:0000256" key="6">
    <source>
        <dbReference type="ARBA" id="ARBA00023125"/>
    </source>
</evidence>
<dbReference type="GO" id="GO:0003677">
    <property type="term" value="F:DNA binding"/>
    <property type="evidence" value="ECO:0007669"/>
    <property type="project" value="UniProtKB-KW"/>
</dbReference>
<evidence type="ECO:0000256" key="4">
    <source>
        <dbReference type="ARBA" id="ARBA00022833"/>
    </source>
</evidence>
<keyword evidence="4" id="KW-0862">Zinc</keyword>
<protein>
    <recommendedName>
        <fullName evidence="11">BED-type domain-containing protein</fullName>
    </recommendedName>
</protein>
<evidence type="ECO:0000256" key="9">
    <source>
        <dbReference type="PROSITE-ProRule" id="PRU00027"/>
    </source>
</evidence>
<dbReference type="PROSITE" id="PS50808">
    <property type="entry name" value="ZF_BED"/>
    <property type="match status" value="1"/>
</dbReference>
<evidence type="ECO:0000256" key="5">
    <source>
        <dbReference type="ARBA" id="ARBA00023015"/>
    </source>
</evidence>
<evidence type="ECO:0000256" key="3">
    <source>
        <dbReference type="ARBA" id="ARBA00022771"/>
    </source>
</evidence>
<keyword evidence="6" id="KW-0238">DNA-binding</keyword>
<feature type="region of interest" description="Disordered" evidence="10">
    <location>
        <begin position="63"/>
        <end position="93"/>
    </location>
</feature>
<evidence type="ECO:0000256" key="8">
    <source>
        <dbReference type="ARBA" id="ARBA00023242"/>
    </source>
</evidence>
<keyword evidence="13" id="KW-1185">Reference proteome</keyword>
<dbReference type="EMBL" id="CAKOGL010000007">
    <property type="protein sequence ID" value="CAH2088710.1"/>
    <property type="molecule type" value="Genomic_DNA"/>
</dbReference>
<gene>
    <name evidence="12" type="ORF">EEDITHA_LOCUS4849</name>
</gene>
<keyword evidence="8" id="KW-0539">Nucleus</keyword>
<keyword evidence="3 9" id="KW-0863">Zinc-finger</keyword>
<dbReference type="GO" id="GO:0046983">
    <property type="term" value="F:protein dimerization activity"/>
    <property type="evidence" value="ECO:0007669"/>
    <property type="project" value="InterPro"/>
</dbReference>
<dbReference type="InterPro" id="IPR008906">
    <property type="entry name" value="HATC_C_dom"/>
</dbReference>
<dbReference type="InterPro" id="IPR003656">
    <property type="entry name" value="Znf_BED"/>
</dbReference>
<evidence type="ECO:0000256" key="7">
    <source>
        <dbReference type="ARBA" id="ARBA00023163"/>
    </source>
</evidence>
<evidence type="ECO:0000256" key="2">
    <source>
        <dbReference type="ARBA" id="ARBA00022723"/>
    </source>
</evidence>
<accession>A0AAU9TSZ8</accession>
<evidence type="ECO:0000313" key="12">
    <source>
        <dbReference type="EMBL" id="CAH2088710.1"/>
    </source>
</evidence>
<dbReference type="PANTHER" id="PTHR46481">
    <property type="entry name" value="ZINC FINGER BED DOMAIN-CONTAINING PROTEIN 4"/>
    <property type="match status" value="1"/>
</dbReference>
<name>A0AAU9TSZ8_EUPED</name>
<keyword evidence="7" id="KW-0804">Transcription</keyword>
<dbReference type="AlphaFoldDB" id="A0AAU9TSZ8"/>
<dbReference type="Pfam" id="PF02892">
    <property type="entry name" value="zf-BED"/>
    <property type="match status" value="1"/>
</dbReference>
<dbReference type="InterPro" id="IPR012337">
    <property type="entry name" value="RNaseH-like_sf"/>
</dbReference>
<dbReference type="PANTHER" id="PTHR46481:SF10">
    <property type="entry name" value="ZINC FINGER BED DOMAIN-CONTAINING PROTEIN 39"/>
    <property type="match status" value="1"/>
</dbReference>
<evidence type="ECO:0000256" key="1">
    <source>
        <dbReference type="ARBA" id="ARBA00004123"/>
    </source>
</evidence>
<evidence type="ECO:0000256" key="10">
    <source>
        <dbReference type="SAM" id="MobiDB-lite"/>
    </source>
</evidence>
<comment type="caution">
    <text evidence="12">The sequence shown here is derived from an EMBL/GenBank/DDBJ whole genome shotgun (WGS) entry which is preliminary data.</text>
</comment>
<feature type="domain" description="BED-type" evidence="11">
    <location>
        <begin position="4"/>
        <end position="54"/>
    </location>
</feature>
<dbReference type="GO" id="GO:0005634">
    <property type="term" value="C:nucleus"/>
    <property type="evidence" value="ECO:0007669"/>
    <property type="project" value="UniProtKB-SubCell"/>
</dbReference>